<dbReference type="Proteomes" id="UP000324351">
    <property type="component" value="Unassembled WGS sequence"/>
</dbReference>
<gene>
    <name evidence="2" type="ORF">F0U47_02250</name>
</gene>
<feature type="signal peptide" evidence="1">
    <location>
        <begin position="1"/>
        <end position="19"/>
    </location>
</feature>
<feature type="chain" id="PRO_5038493289" description="Secreted protein" evidence="1">
    <location>
        <begin position="20"/>
        <end position="217"/>
    </location>
</feature>
<dbReference type="RefSeq" id="WP_149748668.1">
    <property type="nucleotide sequence ID" value="NZ_VUJW01000001.1"/>
</dbReference>
<dbReference type="AlphaFoldDB" id="A0A5B1M9C5"/>
<keyword evidence="1" id="KW-0732">Signal</keyword>
<sequence length="217" mass="22966">MRRISTAIAGLAIVTGSLAGPTAGASEGPEPVARGAQLCDRDVYVSKVRNVTAHKRVVIGHASGHTIPGGTSGAVERTSSFRDRWRVTADAAGRIGVSVGGMLRKIGVKVEGSIGIDIATQVTANSAEAIRVTDRVRVRRTQTYVFYEGVRQAYGRFDYSTCKTLDGREPDKGVVKWINDRPWQSTFYRSRGATSCAADPANVDIVARAAAAVAGCG</sequence>
<evidence type="ECO:0008006" key="4">
    <source>
        <dbReference type="Google" id="ProtNLM"/>
    </source>
</evidence>
<protein>
    <recommendedName>
        <fullName evidence="4">Secreted protein</fullName>
    </recommendedName>
</protein>
<dbReference type="EMBL" id="VUJW01000001">
    <property type="protein sequence ID" value="KAA1429046.1"/>
    <property type="molecule type" value="Genomic_DNA"/>
</dbReference>
<name>A0A5B1M9C5_9ACTN</name>
<evidence type="ECO:0000313" key="2">
    <source>
        <dbReference type="EMBL" id="KAA1429046.1"/>
    </source>
</evidence>
<keyword evidence="3" id="KW-1185">Reference proteome</keyword>
<comment type="caution">
    <text evidence="2">The sequence shown here is derived from an EMBL/GenBank/DDBJ whole genome shotgun (WGS) entry which is preliminary data.</text>
</comment>
<evidence type="ECO:0000313" key="3">
    <source>
        <dbReference type="Proteomes" id="UP000324351"/>
    </source>
</evidence>
<evidence type="ECO:0000256" key="1">
    <source>
        <dbReference type="SAM" id="SignalP"/>
    </source>
</evidence>
<accession>A0A5B1M9C5</accession>
<reference evidence="2 3" key="1">
    <citation type="submission" date="2019-09" db="EMBL/GenBank/DDBJ databases">
        <title>Nocardioides panacisoli sp. nov., isolated from the soil of a ginseng field.</title>
        <authorList>
            <person name="Cho C."/>
        </authorList>
    </citation>
    <scope>NUCLEOTIDE SEQUENCE [LARGE SCALE GENOMIC DNA]</scope>
    <source>
        <strain evidence="2 3">BN140041</strain>
    </source>
</reference>
<proteinExistence type="predicted"/>
<reference evidence="2 3" key="2">
    <citation type="submission" date="2019-09" db="EMBL/GenBank/DDBJ databases">
        <authorList>
            <person name="Jin C."/>
        </authorList>
    </citation>
    <scope>NUCLEOTIDE SEQUENCE [LARGE SCALE GENOMIC DNA]</scope>
    <source>
        <strain evidence="2 3">BN140041</strain>
    </source>
</reference>
<organism evidence="2 3">
    <name type="scientific">Nocardioides antri</name>
    <dbReference type="NCBI Taxonomy" id="2607659"/>
    <lineage>
        <taxon>Bacteria</taxon>
        <taxon>Bacillati</taxon>
        <taxon>Actinomycetota</taxon>
        <taxon>Actinomycetes</taxon>
        <taxon>Propionibacteriales</taxon>
        <taxon>Nocardioidaceae</taxon>
        <taxon>Nocardioides</taxon>
    </lineage>
</organism>